<protein>
    <recommendedName>
        <fullName evidence="4">Helix-turn-helix DNA binding domain protein</fullName>
    </recommendedName>
</protein>
<evidence type="ECO:0000256" key="1">
    <source>
        <dbReference type="SAM" id="MobiDB-lite"/>
    </source>
</evidence>
<reference evidence="2 3" key="1">
    <citation type="submission" date="2023-12" db="EMBL/GenBank/DDBJ databases">
        <authorList>
            <person name="Wang F."/>
            <person name="Yu X."/>
            <person name="Gao C."/>
        </authorList>
    </citation>
    <scope>NUCLEOTIDE SEQUENCE [LARGE SCALE GENOMIC DNA]</scope>
</reference>
<evidence type="ECO:0008006" key="4">
    <source>
        <dbReference type="Google" id="ProtNLM"/>
    </source>
</evidence>
<proteinExistence type="predicted"/>
<keyword evidence="3" id="KW-1185">Reference proteome</keyword>
<dbReference type="EMBL" id="OR941552">
    <property type="protein sequence ID" value="WQY99760.1"/>
    <property type="molecule type" value="Genomic_DNA"/>
</dbReference>
<evidence type="ECO:0000313" key="3">
    <source>
        <dbReference type="Proteomes" id="UP001325719"/>
    </source>
</evidence>
<organism evidence="2 3">
    <name type="scientific">Microbacterium phage MO526</name>
    <dbReference type="NCBI Taxonomy" id="3108092"/>
    <lineage>
        <taxon>Viruses</taxon>
        <taxon>Duplodnaviria</taxon>
        <taxon>Heunggongvirae</taxon>
        <taxon>Uroviricota</taxon>
        <taxon>Caudoviricetes</taxon>
        <taxon>Kutznervirinae</taxon>
        <taxon>Kozievirus</taxon>
        <taxon>Kozievirus MO526</taxon>
    </lineage>
</organism>
<dbReference type="Proteomes" id="UP001325719">
    <property type="component" value="Segment"/>
</dbReference>
<evidence type="ECO:0000313" key="2">
    <source>
        <dbReference type="EMBL" id="WQY99760.1"/>
    </source>
</evidence>
<feature type="compositionally biased region" description="Polar residues" evidence="1">
    <location>
        <begin position="97"/>
        <end position="111"/>
    </location>
</feature>
<feature type="region of interest" description="Disordered" evidence="1">
    <location>
        <begin position="92"/>
        <end position="139"/>
    </location>
</feature>
<name>A0ABZ0ZX13_9CAUD</name>
<sequence>MIRRGKSPADRFAQIANAALRDERLSWKARGLLAYLMSHTEGWQTSVARLARSGPDGRDAVRAGLAELIALGYLTRSARRNRNERGHLLDYDYDVTDTPTSDYPTLDSPTLGNPTPKKNKGKKTNPREHQPNGGGAATPAQRAFLTDLHLHGGGKTADEIGPWLDRLSAEEADAEIREALAAIPRGRGYVGDARHPDLSEKGREVAARKMIPRRGDAV</sequence>
<accession>A0ABZ0ZX13</accession>
<dbReference type="Pfam" id="PF13730">
    <property type="entry name" value="HTH_36"/>
    <property type="match status" value="1"/>
</dbReference>